<feature type="chain" id="PRO_5046921058" evidence="2">
    <location>
        <begin position="27"/>
        <end position="149"/>
    </location>
</feature>
<sequence length="149" mass="15288">MPSRALLACIAGAVVSIAPLAGTAHAQDLDCRNFSYQEDAQAVYDQDRSDPNRLDEDQGPDDGIACEVLPRRTAATLTTPASSAPSPALPTLGTRAGVGGGVSAARPSGWDIGIGAGLTTGAVLAVGSVALHQRGRLRRLVSRGTRDTR</sequence>
<dbReference type="EMBL" id="CP108133">
    <property type="protein sequence ID" value="WTP54259.1"/>
    <property type="molecule type" value="Genomic_DNA"/>
</dbReference>
<proteinExistence type="predicted"/>
<feature type="compositionally biased region" description="Low complexity" evidence="1">
    <location>
        <begin position="71"/>
        <end position="95"/>
    </location>
</feature>
<organism evidence="3 4">
    <name type="scientific">Streptomyces tauricus</name>
    <dbReference type="NCBI Taxonomy" id="68274"/>
    <lineage>
        <taxon>Bacteria</taxon>
        <taxon>Bacillati</taxon>
        <taxon>Actinomycetota</taxon>
        <taxon>Actinomycetes</taxon>
        <taxon>Kitasatosporales</taxon>
        <taxon>Streptomycetaceae</taxon>
        <taxon>Streptomyces</taxon>
        <taxon>Streptomyces aurantiacus group</taxon>
    </lineage>
</organism>
<gene>
    <name evidence="3" type="ORF">OG288_41615</name>
</gene>
<keyword evidence="4" id="KW-1185">Reference proteome</keyword>
<evidence type="ECO:0000313" key="4">
    <source>
        <dbReference type="Proteomes" id="UP001432166"/>
    </source>
</evidence>
<name>A0ABZ1JRH5_9ACTN</name>
<dbReference type="RefSeq" id="WP_265647289.1">
    <property type="nucleotide sequence ID" value="NZ_CP108133.1"/>
</dbReference>
<evidence type="ECO:0000256" key="2">
    <source>
        <dbReference type="SAM" id="SignalP"/>
    </source>
</evidence>
<feature type="signal peptide" evidence="2">
    <location>
        <begin position="1"/>
        <end position="26"/>
    </location>
</feature>
<feature type="region of interest" description="Disordered" evidence="1">
    <location>
        <begin position="44"/>
        <end position="98"/>
    </location>
</feature>
<keyword evidence="2" id="KW-0732">Signal</keyword>
<evidence type="ECO:0000313" key="3">
    <source>
        <dbReference type="EMBL" id="WTP54259.1"/>
    </source>
</evidence>
<evidence type="ECO:0000256" key="1">
    <source>
        <dbReference type="SAM" id="MobiDB-lite"/>
    </source>
</evidence>
<reference evidence="3" key="1">
    <citation type="submission" date="2022-10" db="EMBL/GenBank/DDBJ databases">
        <title>The complete genomes of actinobacterial strains from the NBC collection.</title>
        <authorList>
            <person name="Joergensen T.S."/>
            <person name="Alvarez Arevalo M."/>
            <person name="Sterndorff E.B."/>
            <person name="Faurdal D."/>
            <person name="Vuksanovic O."/>
            <person name="Mourched A.-S."/>
            <person name="Charusanti P."/>
            <person name="Shaw S."/>
            <person name="Blin K."/>
            <person name="Weber T."/>
        </authorList>
    </citation>
    <scope>NUCLEOTIDE SEQUENCE</scope>
    <source>
        <strain evidence="3">NBC_00189</strain>
    </source>
</reference>
<accession>A0ABZ1JRH5</accession>
<protein>
    <submittedName>
        <fullName evidence="3">Excalibur calcium-binding protein</fullName>
    </submittedName>
</protein>
<feature type="compositionally biased region" description="Basic and acidic residues" evidence="1">
    <location>
        <begin position="45"/>
        <end position="56"/>
    </location>
</feature>
<dbReference type="Proteomes" id="UP001432166">
    <property type="component" value="Chromosome"/>
</dbReference>